<dbReference type="GO" id="GO:0030378">
    <property type="term" value="F:serine racemase activity"/>
    <property type="evidence" value="ECO:0007669"/>
    <property type="project" value="TreeGrafter"/>
</dbReference>
<evidence type="ECO:0000313" key="10">
    <source>
        <dbReference type="EMBL" id="QDV43034.1"/>
    </source>
</evidence>
<dbReference type="RefSeq" id="WP_145386841.1">
    <property type="nucleotide sequence ID" value="NZ_CP037423.1"/>
</dbReference>
<evidence type="ECO:0000259" key="9">
    <source>
        <dbReference type="Pfam" id="PF00291"/>
    </source>
</evidence>
<dbReference type="GO" id="GO:0070179">
    <property type="term" value="P:D-serine biosynthetic process"/>
    <property type="evidence" value="ECO:0007669"/>
    <property type="project" value="TreeGrafter"/>
</dbReference>
<comment type="similarity">
    <text evidence="5">Belongs to the serine/threonine dehydratase family.</text>
</comment>
<dbReference type="GO" id="GO:0003941">
    <property type="term" value="F:L-serine ammonia-lyase activity"/>
    <property type="evidence" value="ECO:0007669"/>
    <property type="project" value="TreeGrafter"/>
</dbReference>
<evidence type="ECO:0000256" key="2">
    <source>
        <dbReference type="ARBA" id="ARBA00001933"/>
    </source>
</evidence>
<dbReference type="Proteomes" id="UP000319004">
    <property type="component" value="Chromosome"/>
</dbReference>
<dbReference type="InterPro" id="IPR001926">
    <property type="entry name" value="TrpB-like_PALP"/>
</dbReference>
<dbReference type="GO" id="GO:0005524">
    <property type="term" value="F:ATP binding"/>
    <property type="evidence" value="ECO:0007669"/>
    <property type="project" value="TreeGrafter"/>
</dbReference>
<dbReference type="FunFam" id="3.40.50.1100:FF:000007">
    <property type="entry name" value="L-threonine dehydratase catabolic TdcB"/>
    <property type="match status" value="1"/>
</dbReference>
<dbReference type="InterPro" id="IPR000634">
    <property type="entry name" value="Ser/Thr_deHydtase_PyrdxlP-BS"/>
</dbReference>
<dbReference type="PROSITE" id="PS00165">
    <property type="entry name" value="DEHYDRATASE_SER_THR"/>
    <property type="match status" value="1"/>
</dbReference>
<comment type="cofactor">
    <cofactor evidence="4">
        <name>Mg(2+)</name>
        <dbReference type="ChEBI" id="CHEBI:18420"/>
    </cofactor>
</comment>
<keyword evidence="7" id="KW-0663">Pyridoxal phosphate</keyword>
<comment type="cofactor">
    <cofactor evidence="2">
        <name>pyridoxal 5'-phosphate</name>
        <dbReference type="ChEBI" id="CHEBI:597326"/>
    </cofactor>
</comment>
<dbReference type="GO" id="GO:0018114">
    <property type="term" value="F:threonine racemase activity"/>
    <property type="evidence" value="ECO:0007669"/>
    <property type="project" value="TreeGrafter"/>
</dbReference>
<evidence type="ECO:0000256" key="1">
    <source>
        <dbReference type="ARBA" id="ARBA00001913"/>
    </source>
</evidence>
<dbReference type="EMBL" id="CP037423">
    <property type="protein sequence ID" value="QDV43034.1"/>
    <property type="molecule type" value="Genomic_DNA"/>
</dbReference>
<keyword evidence="6" id="KW-0460">Magnesium</keyword>
<dbReference type="PANTHER" id="PTHR43050">
    <property type="entry name" value="SERINE / THREONINE RACEMASE FAMILY MEMBER"/>
    <property type="match status" value="1"/>
</dbReference>
<organism evidence="10 11">
    <name type="scientific">Stieleria neptunia</name>
    <dbReference type="NCBI Taxonomy" id="2527979"/>
    <lineage>
        <taxon>Bacteria</taxon>
        <taxon>Pseudomonadati</taxon>
        <taxon>Planctomycetota</taxon>
        <taxon>Planctomycetia</taxon>
        <taxon>Pirellulales</taxon>
        <taxon>Pirellulaceae</taxon>
        <taxon>Stieleria</taxon>
    </lineage>
</organism>
<evidence type="ECO:0000256" key="5">
    <source>
        <dbReference type="ARBA" id="ARBA00010869"/>
    </source>
</evidence>
<evidence type="ECO:0000256" key="4">
    <source>
        <dbReference type="ARBA" id="ARBA00001946"/>
    </source>
</evidence>
<reference evidence="10 11" key="1">
    <citation type="submission" date="2019-03" db="EMBL/GenBank/DDBJ databases">
        <title>Deep-cultivation of Planctomycetes and their phenomic and genomic characterization uncovers novel biology.</title>
        <authorList>
            <person name="Wiegand S."/>
            <person name="Jogler M."/>
            <person name="Boedeker C."/>
            <person name="Pinto D."/>
            <person name="Vollmers J."/>
            <person name="Rivas-Marin E."/>
            <person name="Kohn T."/>
            <person name="Peeters S.H."/>
            <person name="Heuer A."/>
            <person name="Rast P."/>
            <person name="Oberbeckmann S."/>
            <person name="Bunk B."/>
            <person name="Jeske O."/>
            <person name="Meyerdierks A."/>
            <person name="Storesund J.E."/>
            <person name="Kallscheuer N."/>
            <person name="Luecker S."/>
            <person name="Lage O.M."/>
            <person name="Pohl T."/>
            <person name="Merkel B.J."/>
            <person name="Hornburger P."/>
            <person name="Mueller R.-W."/>
            <person name="Bruemmer F."/>
            <person name="Labrenz M."/>
            <person name="Spormann A.M."/>
            <person name="Op den Camp H."/>
            <person name="Overmann J."/>
            <person name="Amann R."/>
            <person name="Jetten M.S.M."/>
            <person name="Mascher T."/>
            <person name="Medema M.H."/>
            <person name="Devos D.P."/>
            <person name="Kaster A.-K."/>
            <person name="Ovreas L."/>
            <person name="Rohde M."/>
            <person name="Galperin M.Y."/>
            <person name="Jogler C."/>
        </authorList>
    </citation>
    <scope>NUCLEOTIDE SEQUENCE [LARGE SCALE GENOMIC DNA]</scope>
    <source>
        <strain evidence="10 11">Enr13</strain>
    </source>
</reference>
<dbReference type="Pfam" id="PF00291">
    <property type="entry name" value="PALP"/>
    <property type="match status" value="1"/>
</dbReference>
<evidence type="ECO:0000313" key="11">
    <source>
        <dbReference type="Proteomes" id="UP000319004"/>
    </source>
</evidence>
<proteinExistence type="inferred from homology"/>
<keyword evidence="11" id="KW-1185">Reference proteome</keyword>
<dbReference type="CDD" id="cd01562">
    <property type="entry name" value="Thr-dehyd"/>
    <property type="match status" value="1"/>
</dbReference>
<gene>
    <name evidence="10" type="primary">tdcB</name>
    <name evidence="10" type="ORF">Enr13x_28860</name>
</gene>
<evidence type="ECO:0000256" key="3">
    <source>
        <dbReference type="ARBA" id="ARBA00001936"/>
    </source>
</evidence>
<dbReference type="GO" id="GO:0030170">
    <property type="term" value="F:pyridoxal phosphate binding"/>
    <property type="evidence" value="ECO:0007669"/>
    <property type="project" value="InterPro"/>
</dbReference>
<protein>
    <submittedName>
        <fullName evidence="10">L-threonine dehydratase catabolic TdcB</fullName>
        <ecNumber evidence="10">4.3.1.19</ecNumber>
    </submittedName>
</protein>
<dbReference type="KEGG" id="snep:Enr13x_28860"/>
<evidence type="ECO:0000256" key="8">
    <source>
        <dbReference type="ARBA" id="ARBA00023239"/>
    </source>
</evidence>
<evidence type="ECO:0000256" key="6">
    <source>
        <dbReference type="ARBA" id="ARBA00022842"/>
    </source>
</evidence>
<dbReference type="GO" id="GO:0004794">
    <property type="term" value="F:threonine deaminase activity"/>
    <property type="evidence" value="ECO:0007669"/>
    <property type="project" value="UniProtKB-EC"/>
</dbReference>
<dbReference type="Gene3D" id="3.40.50.1100">
    <property type="match status" value="2"/>
</dbReference>
<dbReference type="InterPro" id="IPR036052">
    <property type="entry name" value="TrpB-like_PALP_sf"/>
</dbReference>
<dbReference type="AlphaFoldDB" id="A0A518HQA1"/>
<comment type="cofactor">
    <cofactor evidence="3">
        <name>Mn(2+)</name>
        <dbReference type="ChEBI" id="CHEBI:29035"/>
    </cofactor>
</comment>
<dbReference type="SUPFAM" id="SSF53686">
    <property type="entry name" value="Tryptophan synthase beta subunit-like PLP-dependent enzymes"/>
    <property type="match status" value="1"/>
</dbReference>
<dbReference type="OrthoDB" id="9811476at2"/>
<dbReference type="PANTHER" id="PTHR43050:SF1">
    <property type="entry name" value="SERINE RACEMASE"/>
    <property type="match status" value="1"/>
</dbReference>
<sequence>MSSPTGHPVITLGDIRSAEQRIADFVVRTPAIRCEAISDRLGCDVSFKAENLQHVGAFKARGAVNAVMSLSDQEAERGVVTHSSGNHAAAIARAARLRGIPAFIVMPEDSSPKKIAAVESFGVAPVFCGPSTQQREQAAAELQRRTGAILVHPFETPAVMAGQGTVGLELLEQISGLDAILVPVGGGGLLAGVLVAVKTLRPDVKVFAVEPALADDTARSLKAGSPQPPTRYDTVADGLRTQVGDRTFPIIEEFVDDLFLVSEADILSAMRTIAEDAHLVAEPSGAVAFAGLVDHAERFAGQTTAVIISGGNLNFGDCQLGRE</sequence>
<name>A0A518HQA1_9BACT</name>
<evidence type="ECO:0000256" key="7">
    <source>
        <dbReference type="ARBA" id="ARBA00022898"/>
    </source>
</evidence>
<accession>A0A518HQA1</accession>
<dbReference type="GO" id="GO:0000287">
    <property type="term" value="F:magnesium ion binding"/>
    <property type="evidence" value="ECO:0007669"/>
    <property type="project" value="TreeGrafter"/>
</dbReference>
<comment type="cofactor">
    <cofactor evidence="1">
        <name>Ca(2+)</name>
        <dbReference type="ChEBI" id="CHEBI:29108"/>
    </cofactor>
</comment>
<feature type="domain" description="Tryptophan synthase beta chain-like PALP" evidence="9">
    <location>
        <begin position="24"/>
        <end position="310"/>
    </location>
</feature>
<keyword evidence="8 10" id="KW-0456">Lyase</keyword>
<dbReference type="EC" id="4.3.1.19" evidence="10"/>